<feature type="region of interest" description="Disordered" evidence="1">
    <location>
        <begin position="59"/>
        <end position="87"/>
    </location>
</feature>
<proteinExistence type="predicted"/>
<evidence type="ECO:0000256" key="1">
    <source>
        <dbReference type="SAM" id="MobiDB-lite"/>
    </source>
</evidence>
<organism evidence="2">
    <name type="scientific">Anthurium amnicola</name>
    <dbReference type="NCBI Taxonomy" id="1678845"/>
    <lineage>
        <taxon>Eukaryota</taxon>
        <taxon>Viridiplantae</taxon>
        <taxon>Streptophyta</taxon>
        <taxon>Embryophyta</taxon>
        <taxon>Tracheophyta</taxon>
        <taxon>Spermatophyta</taxon>
        <taxon>Magnoliopsida</taxon>
        <taxon>Liliopsida</taxon>
        <taxon>Araceae</taxon>
        <taxon>Pothoideae</taxon>
        <taxon>Potheae</taxon>
        <taxon>Anthurium</taxon>
    </lineage>
</organism>
<evidence type="ECO:0000313" key="2">
    <source>
        <dbReference type="EMBL" id="JAT65289.1"/>
    </source>
</evidence>
<reference evidence="2" key="1">
    <citation type="submission" date="2015-07" db="EMBL/GenBank/DDBJ databases">
        <title>Transcriptome Assembly of Anthurium amnicola.</title>
        <authorList>
            <person name="Suzuki J."/>
        </authorList>
    </citation>
    <scope>NUCLEOTIDE SEQUENCE</scope>
</reference>
<sequence>MRFLWMSRLMEKIHEAATTSSMATVTTSTAPSDHSSALPAIAAEPPMQQHTTTHMVRLTPDNSTMAESLSDSSAGTSELSSSSPVSELTGSHDLARWGSISDCVVELPTGGFSESDPLSSCGYLNQVGFPEFEQTGWGAAGGFSSQNSWFADDIWF</sequence>
<dbReference type="AlphaFoldDB" id="A0A1D1ZEK7"/>
<feature type="compositionally biased region" description="Low complexity" evidence="1">
    <location>
        <begin position="66"/>
        <end position="87"/>
    </location>
</feature>
<accession>A0A1D1ZEK7</accession>
<name>A0A1D1ZEK7_9ARAE</name>
<protein>
    <submittedName>
        <fullName evidence="2">Cellular tumor antigen p53</fullName>
    </submittedName>
</protein>
<dbReference type="EMBL" id="GDJX01002647">
    <property type="protein sequence ID" value="JAT65289.1"/>
    <property type="molecule type" value="Transcribed_RNA"/>
</dbReference>
<gene>
    <name evidence="2" type="primary">TP53</name>
    <name evidence="2" type="ORF">g.116702</name>
</gene>